<proteinExistence type="predicted"/>
<evidence type="ECO:0000313" key="2">
    <source>
        <dbReference type="EMBL" id="KIX10502.1"/>
    </source>
</evidence>
<dbReference type="InterPro" id="IPR001279">
    <property type="entry name" value="Metallo-B-lactamas"/>
</dbReference>
<dbReference type="Pfam" id="PF00753">
    <property type="entry name" value="Lactamase_B"/>
    <property type="match status" value="1"/>
</dbReference>
<dbReference type="HOGENOM" id="CLU_2159813_0_0_1"/>
<dbReference type="GeneID" id="25289656"/>
<dbReference type="InterPro" id="IPR036866">
    <property type="entry name" value="RibonucZ/Hydroxyglut_hydro"/>
</dbReference>
<name>A0A0D2G6D0_9EURO</name>
<evidence type="ECO:0000259" key="1">
    <source>
        <dbReference type="Pfam" id="PF00753"/>
    </source>
</evidence>
<reference evidence="2 3" key="1">
    <citation type="submission" date="2015-01" db="EMBL/GenBank/DDBJ databases">
        <title>The Genome Sequence of Rhinocladiella mackenzie CBS 650.93.</title>
        <authorList>
            <consortium name="The Broad Institute Genomics Platform"/>
            <person name="Cuomo C."/>
            <person name="de Hoog S."/>
            <person name="Gorbushina A."/>
            <person name="Stielow B."/>
            <person name="Teixiera M."/>
            <person name="Abouelleil A."/>
            <person name="Chapman S.B."/>
            <person name="Priest M."/>
            <person name="Young S.K."/>
            <person name="Wortman J."/>
            <person name="Nusbaum C."/>
            <person name="Birren B."/>
        </authorList>
    </citation>
    <scope>NUCLEOTIDE SEQUENCE [LARGE SCALE GENOMIC DNA]</scope>
    <source>
        <strain evidence="2 3">CBS 650.93</strain>
    </source>
</reference>
<sequence length="111" mass="12195">MLMHHDPYLPPVPTMALRASVFIFPGIPWTAPNGKPGAPWSPISSTLVHTPTSAVLVDTPITRSQTADLITWIEQTLHPGAQITYIYITHGHGDHWFGLNMLLKNSPPPDP</sequence>
<evidence type="ECO:0000313" key="3">
    <source>
        <dbReference type="Proteomes" id="UP000053617"/>
    </source>
</evidence>
<dbReference type="Gene3D" id="3.60.15.10">
    <property type="entry name" value="Ribonuclease Z/Hydroxyacylglutathione hydrolase-like"/>
    <property type="match status" value="1"/>
</dbReference>
<dbReference type="OrthoDB" id="536211at2759"/>
<dbReference type="RefSeq" id="XP_013277638.1">
    <property type="nucleotide sequence ID" value="XM_013422184.1"/>
</dbReference>
<feature type="domain" description="Metallo-beta-lactamase" evidence="1">
    <location>
        <begin position="39"/>
        <end position="109"/>
    </location>
</feature>
<dbReference type="EMBL" id="KN847475">
    <property type="protein sequence ID" value="KIX10502.1"/>
    <property type="molecule type" value="Genomic_DNA"/>
</dbReference>
<dbReference type="AlphaFoldDB" id="A0A0D2G6D0"/>
<protein>
    <recommendedName>
        <fullName evidence="1">Metallo-beta-lactamase domain-containing protein</fullName>
    </recommendedName>
</protein>
<dbReference type="SUPFAM" id="SSF56281">
    <property type="entry name" value="Metallo-hydrolase/oxidoreductase"/>
    <property type="match status" value="1"/>
</dbReference>
<accession>A0A0D2G6D0</accession>
<organism evidence="2 3">
    <name type="scientific">Rhinocladiella mackenziei CBS 650.93</name>
    <dbReference type="NCBI Taxonomy" id="1442369"/>
    <lineage>
        <taxon>Eukaryota</taxon>
        <taxon>Fungi</taxon>
        <taxon>Dikarya</taxon>
        <taxon>Ascomycota</taxon>
        <taxon>Pezizomycotina</taxon>
        <taxon>Eurotiomycetes</taxon>
        <taxon>Chaetothyriomycetidae</taxon>
        <taxon>Chaetothyriales</taxon>
        <taxon>Herpotrichiellaceae</taxon>
        <taxon>Rhinocladiella</taxon>
    </lineage>
</organism>
<keyword evidence="3" id="KW-1185">Reference proteome</keyword>
<dbReference type="VEuPathDB" id="FungiDB:Z518_01585"/>
<dbReference type="Proteomes" id="UP000053617">
    <property type="component" value="Unassembled WGS sequence"/>
</dbReference>
<gene>
    <name evidence="2" type="ORF">Z518_01585</name>
</gene>